<dbReference type="EMBL" id="JBBPFD010000014">
    <property type="protein sequence ID" value="KAK7898724.1"/>
    <property type="molecule type" value="Genomic_DNA"/>
</dbReference>
<gene>
    <name evidence="4" type="ORF">WMY93_019577</name>
</gene>
<evidence type="ECO:0008006" key="6">
    <source>
        <dbReference type="Google" id="ProtNLM"/>
    </source>
</evidence>
<evidence type="ECO:0000256" key="2">
    <source>
        <dbReference type="ARBA" id="ARBA00022737"/>
    </source>
</evidence>
<dbReference type="SUPFAM" id="SSF117281">
    <property type="entry name" value="Kelch motif"/>
    <property type="match status" value="1"/>
</dbReference>
<protein>
    <recommendedName>
        <fullName evidence="6">Zmp:0000001301</fullName>
    </recommendedName>
</protein>
<dbReference type="Gene3D" id="2.120.10.80">
    <property type="entry name" value="Kelch-type beta propeller"/>
    <property type="match status" value="1"/>
</dbReference>
<accession>A0AAW0NIT4</accession>
<keyword evidence="5" id="KW-1185">Reference proteome</keyword>
<dbReference type="PANTHER" id="PTHR46093">
    <property type="entry name" value="ACYL-COA-BINDING DOMAIN-CONTAINING PROTEIN 5"/>
    <property type="match status" value="1"/>
</dbReference>
<name>A0AAW0NIT4_9GOBI</name>
<dbReference type="Pfam" id="PF24681">
    <property type="entry name" value="Kelch_KLHDC2_KLHL20_DRC7"/>
    <property type="match status" value="1"/>
</dbReference>
<keyword evidence="2" id="KW-0677">Repeat</keyword>
<keyword evidence="1" id="KW-0880">Kelch repeat</keyword>
<evidence type="ECO:0000256" key="3">
    <source>
        <dbReference type="SAM" id="Coils"/>
    </source>
</evidence>
<feature type="coiled-coil region" evidence="3">
    <location>
        <begin position="330"/>
        <end position="408"/>
    </location>
</feature>
<evidence type="ECO:0000256" key="1">
    <source>
        <dbReference type="ARBA" id="ARBA00022441"/>
    </source>
</evidence>
<organism evidence="4 5">
    <name type="scientific">Mugilogobius chulae</name>
    <name type="common">yellowstripe goby</name>
    <dbReference type="NCBI Taxonomy" id="88201"/>
    <lineage>
        <taxon>Eukaryota</taxon>
        <taxon>Metazoa</taxon>
        <taxon>Chordata</taxon>
        <taxon>Craniata</taxon>
        <taxon>Vertebrata</taxon>
        <taxon>Euteleostomi</taxon>
        <taxon>Actinopterygii</taxon>
        <taxon>Neopterygii</taxon>
        <taxon>Teleostei</taxon>
        <taxon>Neoteleostei</taxon>
        <taxon>Acanthomorphata</taxon>
        <taxon>Gobiaria</taxon>
        <taxon>Gobiiformes</taxon>
        <taxon>Gobioidei</taxon>
        <taxon>Gobiidae</taxon>
        <taxon>Gobionellinae</taxon>
        <taxon>Mugilogobius</taxon>
    </lineage>
</organism>
<dbReference type="Proteomes" id="UP001460270">
    <property type="component" value="Unassembled WGS sequence"/>
</dbReference>
<evidence type="ECO:0000313" key="4">
    <source>
        <dbReference type="EMBL" id="KAK7898724.1"/>
    </source>
</evidence>
<proteinExistence type="predicted"/>
<sequence length="422" mass="48065">MLTVSSQQVMWEQIPHSGEVPSAREGHTLCVVNGQIFLFGGVSSPDDTECLSDFYSFDIVSLEWSMLEVKGRLLKTLDHCSASVRENIYVYGGILQGTVSDDLLVFNTVSLKWTPVKTSGSVPPALWGSSCTGVGEQIFLFGGFGSSGDFNRDLYLLHTDTLIWQKFELKGDSPAQSTGHSLCAHHDKDLYLFGGKVLCEDGLNLPPAKSTSSAWLYVFGGRDQEQDFNDLKVMKLINPSERQPVLKEILTEFGLQGVGPRLFSPTKIPNVRYDITEALPTNQSRATASPQVLVQTDFGSVREEAMRMTQRAFSLLDQEFIKLERQRTELSRVMLEIHRDRENLETLKQQQQQEMREMVERHRAQNEAWLRARAEENDRERRELSRMREEVALEQQKLKQEQETVQKRSEHLLTIMQQFKGM</sequence>
<dbReference type="AlphaFoldDB" id="A0AAW0NIT4"/>
<keyword evidence="3" id="KW-0175">Coiled coil</keyword>
<dbReference type="InterPro" id="IPR015915">
    <property type="entry name" value="Kelch-typ_b-propeller"/>
</dbReference>
<comment type="caution">
    <text evidence="4">The sequence shown here is derived from an EMBL/GenBank/DDBJ whole genome shotgun (WGS) entry which is preliminary data.</text>
</comment>
<dbReference type="PANTHER" id="PTHR46093:SF18">
    <property type="entry name" value="FIBRONECTIN TYPE-III DOMAIN-CONTAINING PROTEIN"/>
    <property type="match status" value="1"/>
</dbReference>
<reference evidence="5" key="1">
    <citation type="submission" date="2024-04" db="EMBL/GenBank/DDBJ databases">
        <title>Salinicola lusitanus LLJ914,a marine bacterium isolated from the Okinawa Trough.</title>
        <authorList>
            <person name="Li J."/>
        </authorList>
    </citation>
    <scope>NUCLEOTIDE SEQUENCE [LARGE SCALE GENOMIC DNA]</scope>
</reference>
<evidence type="ECO:0000313" key="5">
    <source>
        <dbReference type="Proteomes" id="UP001460270"/>
    </source>
</evidence>